<dbReference type="EMBL" id="ACJW02000003">
    <property type="protein sequence ID" value="EEP68048.1"/>
    <property type="molecule type" value="Genomic_DNA"/>
</dbReference>
<keyword evidence="2" id="KW-1185">Reference proteome</keyword>
<name>C4GJS6_9NEIS</name>
<reference evidence="1" key="1">
    <citation type="submission" date="2009-04" db="EMBL/GenBank/DDBJ databases">
        <authorList>
            <person name="Weinstock G."/>
            <person name="Sodergren E."/>
            <person name="Clifton S."/>
            <person name="Fulton L."/>
            <person name="Fulton B."/>
            <person name="Courtney L."/>
            <person name="Fronick C."/>
            <person name="Harrison M."/>
            <person name="Strong C."/>
            <person name="Farmer C."/>
            <person name="Delahaunty K."/>
            <person name="Markovic C."/>
            <person name="Hall O."/>
            <person name="Minx P."/>
            <person name="Tomlinson C."/>
            <person name="Mitreva M."/>
            <person name="Nelson J."/>
            <person name="Hou S."/>
            <person name="Wollam A."/>
            <person name="Pepin K.H."/>
            <person name="Johnson M."/>
            <person name="Bhonagiri V."/>
            <person name="Nash W.E."/>
            <person name="Warren W."/>
            <person name="Chinwalla A."/>
            <person name="Mardis E.R."/>
            <person name="Wilson R.K."/>
        </authorList>
    </citation>
    <scope>NUCLEOTIDE SEQUENCE [LARGE SCALE GENOMIC DNA]</scope>
    <source>
        <strain evidence="1">ATCC 51147</strain>
    </source>
</reference>
<dbReference type="Pfam" id="PF08822">
    <property type="entry name" value="DUF1804"/>
    <property type="match status" value="1"/>
</dbReference>
<dbReference type="GeneID" id="84905793"/>
<dbReference type="OrthoDB" id="5676847at2"/>
<evidence type="ECO:0000313" key="2">
    <source>
        <dbReference type="Proteomes" id="UP000003009"/>
    </source>
</evidence>
<evidence type="ECO:0000313" key="1">
    <source>
        <dbReference type="EMBL" id="EEP68048.1"/>
    </source>
</evidence>
<dbReference type="Proteomes" id="UP000003009">
    <property type="component" value="Unassembled WGS sequence"/>
</dbReference>
<organism evidence="1 2">
    <name type="scientific">Kingella oralis ATCC 51147</name>
    <dbReference type="NCBI Taxonomy" id="629741"/>
    <lineage>
        <taxon>Bacteria</taxon>
        <taxon>Pseudomonadati</taxon>
        <taxon>Pseudomonadota</taxon>
        <taxon>Betaproteobacteria</taxon>
        <taxon>Neisseriales</taxon>
        <taxon>Neisseriaceae</taxon>
        <taxon>Kingella</taxon>
    </lineage>
</organism>
<comment type="caution">
    <text evidence="1">The sequence shown here is derived from an EMBL/GenBank/DDBJ whole genome shotgun (WGS) entry which is preliminary data.</text>
</comment>
<sequence>MAHPQEKRDEVRRRYVFENCPLEMAAAFAQVPVATARSWKYAAKETGDDWDKVRAAHFMAGGGLEDVNRLIMAGFLVQYQATFEQLNGGGADIDPIARVQALGSLADAYNKMVAANKKILPETSELATAMRVLNLLAEFTAQKYPNHLAAIGELLEPFGAYMQDKLA</sequence>
<proteinExistence type="predicted"/>
<dbReference type="RefSeq" id="WP_003797422.1">
    <property type="nucleotide sequence ID" value="NZ_GG665872.1"/>
</dbReference>
<dbReference type="STRING" id="629741.GCWU000324_02299"/>
<dbReference type="InterPro" id="IPR014926">
    <property type="entry name" value="Phage_D3112_Orf24"/>
</dbReference>
<protein>
    <submittedName>
        <fullName evidence="1">Uncharacterized protein</fullName>
    </submittedName>
</protein>
<gene>
    <name evidence="1" type="ORF">GCWU000324_02299</name>
</gene>
<dbReference type="AlphaFoldDB" id="C4GJS6"/>
<dbReference type="HOGENOM" id="CLU_1601569_0_0_4"/>
<accession>C4GJS6</accession>